<reference evidence="8" key="1">
    <citation type="journal article" date="2015" name="Nat. Genet.">
        <title>The pineapple genome and the evolution of CAM photosynthesis.</title>
        <authorList>
            <person name="Ming R."/>
            <person name="VanBuren R."/>
            <person name="Wai C.M."/>
            <person name="Tang H."/>
            <person name="Schatz M.C."/>
            <person name="Bowers J.E."/>
            <person name="Lyons E."/>
            <person name="Wang M.L."/>
            <person name="Chen J."/>
            <person name="Biggers E."/>
            <person name="Zhang J."/>
            <person name="Huang L."/>
            <person name="Zhang L."/>
            <person name="Miao W."/>
            <person name="Zhang J."/>
            <person name="Ye Z."/>
            <person name="Miao C."/>
            <person name="Lin Z."/>
            <person name="Wang H."/>
            <person name="Zhou H."/>
            <person name="Yim W.C."/>
            <person name="Priest H.D."/>
            <person name="Zheng C."/>
            <person name="Woodhouse M."/>
            <person name="Edger P.P."/>
            <person name="Guyot R."/>
            <person name="Guo H.B."/>
            <person name="Guo H."/>
            <person name="Zheng G."/>
            <person name="Singh R."/>
            <person name="Sharma A."/>
            <person name="Min X."/>
            <person name="Zheng Y."/>
            <person name="Lee H."/>
            <person name="Gurtowski J."/>
            <person name="Sedlazeck F.J."/>
            <person name="Harkess A."/>
            <person name="McKain M.R."/>
            <person name="Liao Z."/>
            <person name="Fang J."/>
            <person name="Liu J."/>
            <person name="Zhang X."/>
            <person name="Zhang Q."/>
            <person name="Hu W."/>
            <person name="Qin Y."/>
            <person name="Wang K."/>
            <person name="Chen L.Y."/>
            <person name="Shirley N."/>
            <person name="Lin Y.R."/>
            <person name="Liu L.Y."/>
            <person name="Hernandez A.G."/>
            <person name="Wright C.L."/>
            <person name="Bulone V."/>
            <person name="Tuskan G.A."/>
            <person name="Heath K."/>
            <person name="Zee F."/>
            <person name="Moore P.H."/>
            <person name="Sunkar R."/>
            <person name="Leebens-Mack J.H."/>
            <person name="Mockler T."/>
            <person name="Bennetzen J.L."/>
            <person name="Freeling M."/>
            <person name="Sankoff D."/>
            <person name="Paterson A.H."/>
            <person name="Zhu X."/>
            <person name="Yang X."/>
            <person name="Smith J.A."/>
            <person name="Cushman J.C."/>
            <person name="Paull R.E."/>
            <person name="Yu Q."/>
        </authorList>
    </citation>
    <scope>NUCLEOTIDE SEQUENCE [LARGE SCALE GENOMIC DNA]</scope>
    <source>
        <strain evidence="8">cv. F153</strain>
    </source>
</reference>
<dbReference type="PIRSF" id="PIRSF002686">
    <property type="entry name" value="SLG"/>
    <property type="match status" value="1"/>
</dbReference>
<evidence type="ECO:0000256" key="3">
    <source>
        <dbReference type="ARBA" id="ARBA00023170"/>
    </source>
</evidence>
<dbReference type="AlphaFoldDB" id="A0A6P5FPF2"/>
<gene>
    <name evidence="9" type="primary">LOC109716732</name>
</gene>
<dbReference type="OrthoDB" id="590644at2759"/>
<keyword evidence="8" id="KW-1185">Reference proteome</keyword>
<dbReference type="GeneID" id="109716732"/>
<comment type="catalytic activity">
    <reaction evidence="5">
        <text>L-seryl-[protein] + ATP = O-phospho-L-seryl-[protein] + ADP + H(+)</text>
        <dbReference type="Rhea" id="RHEA:17989"/>
        <dbReference type="Rhea" id="RHEA-COMP:9863"/>
        <dbReference type="Rhea" id="RHEA-COMP:11604"/>
        <dbReference type="ChEBI" id="CHEBI:15378"/>
        <dbReference type="ChEBI" id="CHEBI:29999"/>
        <dbReference type="ChEBI" id="CHEBI:30616"/>
        <dbReference type="ChEBI" id="CHEBI:83421"/>
        <dbReference type="ChEBI" id="CHEBI:456216"/>
        <dbReference type="EC" id="2.7.11.1"/>
    </reaction>
</comment>
<proteinExistence type="predicted"/>
<dbReference type="PROSITE" id="PS50927">
    <property type="entry name" value="BULB_LECTIN"/>
    <property type="match status" value="1"/>
</dbReference>
<evidence type="ECO:0000256" key="4">
    <source>
        <dbReference type="ARBA" id="ARBA00047899"/>
    </source>
</evidence>
<reference evidence="9" key="2">
    <citation type="submission" date="2025-08" db="UniProtKB">
        <authorList>
            <consortium name="RefSeq"/>
        </authorList>
    </citation>
    <scope>IDENTIFICATION</scope>
    <source>
        <tissue evidence="9">Leaf</tissue>
    </source>
</reference>
<evidence type="ECO:0000256" key="6">
    <source>
        <dbReference type="SAM" id="SignalP"/>
    </source>
</evidence>
<dbReference type="SMART" id="SM00108">
    <property type="entry name" value="B_lectin"/>
    <property type="match status" value="1"/>
</dbReference>
<dbReference type="GO" id="GO:0051707">
    <property type="term" value="P:response to other organism"/>
    <property type="evidence" value="ECO:0007669"/>
    <property type="project" value="UniProtKB-ARBA"/>
</dbReference>
<dbReference type="FunFam" id="2.90.10.30:FF:000003">
    <property type="entry name" value="Os04g0303100 protein"/>
    <property type="match status" value="1"/>
</dbReference>
<dbReference type="Pfam" id="PF01453">
    <property type="entry name" value="B_lectin"/>
    <property type="match status" value="1"/>
</dbReference>
<dbReference type="PANTHER" id="PTHR32444:SF10">
    <property type="entry name" value="CURCULIN-LIKE (MANNOSE-BINDING) LECTIN FAMILY PROTEIN-RELATED"/>
    <property type="match status" value="1"/>
</dbReference>
<dbReference type="EC" id="2.7.11.1" evidence="2"/>
<dbReference type="GO" id="GO:0016020">
    <property type="term" value="C:membrane"/>
    <property type="evidence" value="ECO:0007669"/>
    <property type="project" value="UniProtKB-SubCell"/>
</dbReference>
<dbReference type="PANTHER" id="PTHR32444">
    <property type="entry name" value="BULB-TYPE LECTIN DOMAIN-CONTAINING PROTEIN"/>
    <property type="match status" value="1"/>
</dbReference>
<dbReference type="SUPFAM" id="SSF51110">
    <property type="entry name" value="alpha-D-mannose-specific plant lectins"/>
    <property type="match status" value="1"/>
</dbReference>
<evidence type="ECO:0000256" key="1">
    <source>
        <dbReference type="ARBA" id="ARBA00004479"/>
    </source>
</evidence>
<keyword evidence="3" id="KW-0675">Receptor</keyword>
<comment type="catalytic activity">
    <reaction evidence="4">
        <text>L-threonyl-[protein] + ATP = O-phospho-L-threonyl-[protein] + ADP + H(+)</text>
        <dbReference type="Rhea" id="RHEA:46608"/>
        <dbReference type="Rhea" id="RHEA-COMP:11060"/>
        <dbReference type="Rhea" id="RHEA-COMP:11605"/>
        <dbReference type="ChEBI" id="CHEBI:15378"/>
        <dbReference type="ChEBI" id="CHEBI:30013"/>
        <dbReference type="ChEBI" id="CHEBI:30616"/>
        <dbReference type="ChEBI" id="CHEBI:61977"/>
        <dbReference type="ChEBI" id="CHEBI:456216"/>
        <dbReference type="EC" id="2.7.11.1"/>
    </reaction>
</comment>
<evidence type="ECO:0000259" key="7">
    <source>
        <dbReference type="PROSITE" id="PS50927"/>
    </source>
</evidence>
<evidence type="ECO:0000256" key="5">
    <source>
        <dbReference type="ARBA" id="ARBA00048679"/>
    </source>
</evidence>
<dbReference type="SUPFAM" id="SSF57414">
    <property type="entry name" value="Hairpin loop containing domain-like"/>
    <property type="match status" value="1"/>
</dbReference>
<dbReference type="InterPro" id="IPR001480">
    <property type="entry name" value="Bulb-type_lectin_dom"/>
</dbReference>
<evidence type="ECO:0000313" key="8">
    <source>
        <dbReference type="Proteomes" id="UP000515123"/>
    </source>
</evidence>
<comment type="subcellular location">
    <subcellularLocation>
        <location evidence="1">Membrane</location>
        <topology evidence="1">Single-pass type I membrane protein</topology>
    </subcellularLocation>
</comment>
<dbReference type="CDD" id="cd00028">
    <property type="entry name" value="B_lectin"/>
    <property type="match status" value="1"/>
</dbReference>
<organism evidence="8 9">
    <name type="scientific">Ananas comosus</name>
    <name type="common">Pineapple</name>
    <name type="synonym">Ananas ananas</name>
    <dbReference type="NCBI Taxonomy" id="4615"/>
    <lineage>
        <taxon>Eukaryota</taxon>
        <taxon>Viridiplantae</taxon>
        <taxon>Streptophyta</taxon>
        <taxon>Embryophyta</taxon>
        <taxon>Tracheophyta</taxon>
        <taxon>Spermatophyta</taxon>
        <taxon>Magnoliopsida</taxon>
        <taxon>Liliopsida</taxon>
        <taxon>Poales</taxon>
        <taxon>Bromeliaceae</taxon>
        <taxon>Bromelioideae</taxon>
        <taxon>Ananas</taxon>
    </lineage>
</organism>
<protein>
    <recommendedName>
        <fullName evidence="2">non-specific serine/threonine protein kinase</fullName>
        <ecNumber evidence="2">2.7.11.1</ecNumber>
    </recommendedName>
</protein>
<dbReference type="InterPro" id="IPR036426">
    <property type="entry name" value="Bulb-type_lectin_dom_sf"/>
</dbReference>
<keyword evidence="6" id="KW-0732">Signal</keyword>
<dbReference type="InterPro" id="IPR035446">
    <property type="entry name" value="SLSG/EP1"/>
</dbReference>
<evidence type="ECO:0000256" key="2">
    <source>
        <dbReference type="ARBA" id="ARBA00012513"/>
    </source>
</evidence>
<feature type="domain" description="Bulb-type lectin" evidence="7">
    <location>
        <begin position="35"/>
        <end position="156"/>
    </location>
</feature>
<accession>A0A6P5FPF2</accession>
<dbReference type="GO" id="GO:0004674">
    <property type="term" value="F:protein serine/threonine kinase activity"/>
    <property type="evidence" value="ECO:0007669"/>
    <property type="project" value="UniProtKB-EC"/>
</dbReference>
<dbReference type="Proteomes" id="UP000515123">
    <property type="component" value="Linkage group 10"/>
</dbReference>
<sequence>MATTLLLTLLLTIRLSSIASSQSKVQTFTYVNNGEFGPYVSEYGADYRVLPVAASPFQLAFYNTTPGEFYLALRMGTVRSESVFRWVWEANRGRPVRDNATFSLLPDGNLVLSDADRRIVWSTDTAHRGVVGLKIVPGGNVVLYDAKNRFVWQSFDHPTDTLLVGQSLNLVAGPKKLVSRRSTADGSFGTYSLVLSSGGLTLFMNDNLTYYNYSDGLLSFSSNSVTFECGPETEDAFAYELRLATGQGTIILARPKYDAKLSFLRLEIDGNLAAYTYYDPVDYRAWEKTFALFSDEIGLLSTCALPQKCGEFGVCEDEMCVACPSTGGLMGWSKKCAPPPPPRRCHSGAAAAADYYEVVGVESFVSAYMGGEGRVGVEECRRRCRVRCTCEGFAYWEEEGRCWLAPVLGTLRKVENSSHVVYVKYYK</sequence>
<feature type="signal peptide" evidence="6">
    <location>
        <begin position="1"/>
        <end position="21"/>
    </location>
</feature>
<dbReference type="RefSeq" id="XP_020097879.1">
    <property type="nucleotide sequence ID" value="XM_020242290.1"/>
</dbReference>
<dbReference type="Gramene" id="Aco010023.1.mrna1">
    <property type="protein sequence ID" value="Aco010023.1.mrna1"/>
    <property type="gene ID" value="Aco010023.1.path1"/>
</dbReference>
<evidence type="ECO:0000313" key="9">
    <source>
        <dbReference type="RefSeq" id="XP_020097879.1"/>
    </source>
</evidence>
<name>A0A6P5FPF2_ANACO</name>
<dbReference type="Gene3D" id="2.90.10.10">
    <property type="entry name" value="Bulb-type lectin domain"/>
    <property type="match status" value="1"/>
</dbReference>
<feature type="chain" id="PRO_5027813387" description="non-specific serine/threonine protein kinase" evidence="6">
    <location>
        <begin position="22"/>
        <end position="427"/>
    </location>
</feature>